<evidence type="ECO:0000313" key="2">
    <source>
        <dbReference type="Proteomes" id="UP000546324"/>
    </source>
</evidence>
<name>A0A7X0L1G6_9ACTN</name>
<gene>
    <name evidence="1" type="ORF">BKA00_005093</name>
</gene>
<dbReference type="EMBL" id="JACHMQ010000001">
    <property type="protein sequence ID" value="MBB6398179.1"/>
    <property type="molecule type" value="Genomic_DNA"/>
</dbReference>
<organism evidence="1 2">
    <name type="scientific">Actinomadura coerulea</name>
    <dbReference type="NCBI Taxonomy" id="46159"/>
    <lineage>
        <taxon>Bacteria</taxon>
        <taxon>Bacillati</taxon>
        <taxon>Actinomycetota</taxon>
        <taxon>Actinomycetes</taxon>
        <taxon>Streptosporangiales</taxon>
        <taxon>Thermomonosporaceae</taxon>
        <taxon>Actinomadura</taxon>
    </lineage>
</organism>
<sequence>MLLVARSHAAGLCAAQAAVAQWAAGVLPGVQLIGLAVVADAPGKRPKPLADLMRLIAGGVPRLWDLPWVEAFRLGDPPDKVRLPPAYARLVRDVGGPAPA</sequence>
<keyword evidence="2" id="KW-1185">Reference proteome</keyword>
<proteinExistence type="predicted"/>
<reference evidence="1 2" key="1">
    <citation type="submission" date="2020-08" db="EMBL/GenBank/DDBJ databases">
        <title>Sequencing the genomes of 1000 actinobacteria strains.</title>
        <authorList>
            <person name="Klenk H.-P."/>
        </authorList>
    </citation>
    <scope>NUCLEOTIDE SEQUENCE [LARGE SCALE GENOMIC DNA]</scope>
    <source>
        <strain evidence="1 2">DSM 43675</strain>
    </source>
</reference>
<evidence type="ECO:0000313" key="1">
    <source>
        <dbReference type="EMBL" id="MBB6398179.1"/>
    </source>
</evidence>
<dbReference type="AlphaFoldDB" id="A0A7X0L1G6"/>
<comment type="caution">
    <text evidence="1">The sequence shown here is derived from an EMBL/GenBank/DDBJ whole genome shotgun (WGS) entry which is preliminary data.</text>
</comment>
<accession>A0A7X0L1G6</accession>
<dbReference type="Proteomes" id="UP000546324">
    <property type="component" value="Unassembled WGS sequence"/>
</dbReference>
<protein>
    <submittedName>
        <fullName evidence="1">Uncharacterized protein</fullName>
    </submittedName>
</protein>